<gene>
    <name evidence="2" type="ORF">TresaDRAFT_2384</name>
</gene>
<dbReference type="AlphaFoldDB" id="H7EIS8"/>
<dbReference type="STRING" id="907348.TresaDRAFT_2384"/>
<keyword evidence="3" id="KW-1185">Reference proteome</keyword>
<dbReference type="eggNOG" id="COG1432">
    <property type="taxonomic scope" value="Bacteria"/>
</dbReference>
<evidence type="ECO:0000313" key="3">
    <source>
        <dbReference type="Proteomes" id="UP000003571"/>
    </source>
</evidence>
<proteinExistence type="predicted"/>
<comment type="caution">
    <text evidence="2">The sequence shown here is derived from an EMBL/GenBank/DDBJ whole genome shotgun (WGS) entry which is preliminary data.</text>
</comment>
<evidence type="ECO:0000259" key="1">
    <source>
        <dbReference type="Pfam" id="PF01936"/>
    </source>
</evidence>
<sequence length="306" mass="35566">MKANLYIDGNFVFHVYKYVMFGCRKHINWKKFIDYIKIYISDKENGTEVLVDSKCCFGTTHYIDKNRHDFYTDIGQAGIMKMENALVGMKEDGVDVRLAVEAVTDYFEKEYDYFVIFAGDGDYVPLVDKMNSKNVKTLLFYMDIPEEKTRTSHALLESVKYKVNFRSLLEARAEPDIESIFEDVEPGKIPDLYGGMRFEGIPRFTDMPPFDIPQFDMPPHYQERRPFTQRRILKGRLRLSLKDPVNEMTVSFADPQHPGLKFLPVFRSDNPFLFSKCSAGDEISYDVANNPREPGRLMAIIKDIMK</sequence>
<dbReference type="GO" id="GO:0004540">
    <property type="term" value="F:RNA nuclease activity"/>
    <property type="evidence" value="ECO:0007669"/>
    <property type="project" value="InterPro"/>
</dbReference>
<reference evidence="2 3" key="1">
    <citation type="submission" date="2011-09" db="EMBL/GenBank/DDBJ databases">
        <title>The draft genome of Treponema saccharophilum DSM 2985.</title>
        <authorList>
            <consortium name="US DOE Joint Genome Institute (JGI-PGF)"/>
            <person name="Lucas S."/>
            <person name="Copeland A."/>
            <person name="Lapidus A."/>
            <person name="Glavina del Rio T."/>
            <person name="Dalin E."/>
            <person name="Tice H."/>
            <person name="Bruce D."/>
            <person name="Goodwin L."/>
            <person name="Pitluck S."/>
            <person name="Peters L."/>
            <person name="Kyrpides N."/>
            <person name="Mavromatis K."/>
            <person name="Ivanova N."/>
            <person name="Markowitz V."/>
            <person name="Cheng J.-F."/>
            <person name="Hugenholtz P."/>
            <person name="Woyke T."/>
            <person name="Wu D."/>
            <person name="Gronow S."/>
            <person name="Wellnitz S."/>
            <person name="Brambilla E."/>
            <person name="Klenk H.-P."/>
            <person name="Eisen J.A."/>
        </authorList>
    </citation>
    <scope>NUCLEOTIDE SEQUENCE [LARGE SCALE GENOMIC DNA]</scope>
    <source>
        <strain evidence="2 3">DSM 2985</strain>
    </source>
</reference>
<dbReference type="OrthoDB" id="1466775at2"/>
<dbReference type="Gene3D" id="3.40.50.1010">
    <property type="entry name" value="5'-nuclease"/>
    <property type="match status" value="1"/>
</dbReference>
<accession>H7EIS8</accession>
<dbReference type="PATRIC" id="fig|907348.3.peg.738"/>
<dbReference type="Proteomes" id="UP000003571">
    <property type="component" value="Unassembled WGS sequence"/>
</dbReference>
<evidence type="ECO:0000313" key="2">
    <source>
        <dbReference type="EMBL" id="EIC02506.1"/>
    </source>
</evidence>
<dbReference type="Pfam" id="PF01936">
    <property type="entry name" value="NYN"/>
    <property type="match status" value="1"/>
</dbReference>
<name>H7EIS8_9SPIR</name>
<dbReference type="EMBL" id="AGRW01000038">
    <property type="protein sequence ID" value="EIC02506.1"/>
    <property type="molecule type" value="Genomic_DNA"/>
</dbReference>
<dbReference type="InterPro" id="IPR021139">
    <property type="entry name" value="NYN"/>
</dbReference>
<organism evidence="2 3">
    <name type="scientific">Treponema saccharophilum DSM 2985</name>
    <dbReference type="NCBI Taxonomy" id="907348"/>
    <lineage>
        <taxon>Bacteria</taxon>
        <taxon>Pseudomonadati</taxon>
        <taxon>Spirochaetota</taxon>
        <taxon>Spirochaetia</taxon>
        <taxon>Spirochaetales</taxon>
        <taxon>Treponemataceae</taxon>
        <taxon>Treponema</taxon>
    </lineage>
</organism>
<protein>
    <recommendedName>
        <fullName evidence="1">NYN domain-containing protein</fullName>
    </recommendedName>
</protein>
<feature type="domain" description="NYN" evidence="1">
    <location>
        <begin position="3"/>
        <end position="158"/>
    </location>
</feature>
<dbReference type="RefSeq" id="WP_002702988.1">
    <property type="nucleotide sequence ID" value="NZ_AGRW01000038.1"/>
</dbReference>